<dbReference type="EMBL" id="HAEA01000680">
    <property type="protein sequence ID" value="SBQ29160.1"/>
    <property type="molecule type" value="Transcribed_RNA"/>
</dbReference>
<feature type="region of interest" description="Disordered" evidence="1">
    <location>
        <begin position="1"/>
        <end position="39"/>
    </location>
</feature>
<feature type="compositionally biased region" description="Basic and acidic residues" evidence="1">
    <location>
        <begin position="21"/>
        <end position="39"/>
    </location>
</feature>
<reference evidence="2" key="1">
    <citation type="submission" date="2016-05" db="EMBL/GenBank/DDBJ databases">
        <authorList>
            <person name="Lavstsen T."/>
            <person name="Jespersen J.S."/>
        </authorList>
    </citation>
    <scope>NUCLEOTIDE SEQUENCE</scope>
    <source>
        <tissue evidence="2">Brain</tissue>
    </source>
</reference>
<feature type="non-terminal residue" evidence="2">
    <location>
        <position position="1"/>
    </location>
</feature>
<reference evidence="2" key="2">
    <citation type="submission" date="2016-06" db="EMBL/GenBank/DDBJ databases">
        <title>The genome of a short-lived fish provides insights into sex chromosome evolution and the genetic control of aging.</title>
        <authorList>
            <person name="Reichwald K."/>
            <person name="Felder M."/>
            <person name="Petzold A."/>
            <person name="Koch P."/>
            <person name="Groth M."/>
            <person name="Platzer M."/>
        </authorList>
    </citation>
    <scope>NUCLEOTIDE SEQUENCE</scope>
    <source>
        <tissue evidence="2">Brain</tissue>
    </source>
</reference>
<accession>A0A1A8D4J2</accession>
<organism evidence="2">
    <name type="scientific">Nothobranchius kadleci</name>
    <name type="common">African annual killifish</name>
    <dbReference type="NCBI Taxonomy" id="1051664"/>
    <lineage>
        <taxon>Eukaryota</taxon>
        <taxon>Metazoa</taxon>
        <taxon>Chordata</taxon>
        <taxon>Craniata</taxon>
        <taxon>Vertebrata</taxon>
        <taxon>Euteleostomi</taxon>
        <taxon>Actinopterygii</taxon>
        <taxon>Neopterygii</taxon>
        <taxon>Teleostei</taxon>
        <taxon>Neoteleostei</taxon>
        <taxon>Acanthomorphata</taxon>
        <taxon>Ovalentaria</taxon>
        <taxon>Atherinomorphae</taxon>
        <taxon>Cyprinodontiformes</taxon>
        <taxon>Nothobranchiidae</taxon>
        <taxon>Nothobranchius</taxon>
    </lineage>
</organism>
<name>A0A1A8D4J2_NOTKA</name>
<sequence length="88" mass="10017">EGNKLHGDLSMPSSLEENQDDGGRRTRSSELMKTRTEQSKVERDTLMMELNGMVQKMINESSWWERRGVDCSILMAAFVSLPTGKRLV</sequence>
<dbReference type="AlphaFoldDB" id="A0A1A8D4J2"/>
<protein>
    <submittedName>
        <fullName evidence="2">Fatty acid desaturase 6</fullName>
    </submittedName>
</protein>
<proteinExistence type="predicted"/>
<evidence type="ECO:0000313" key="2">
    <source>
        <dbReference type="EMBL" id="SBQ29160.1"/>
    </source>
</evidence>
<gene>
    <name evidence="2" type="primary">CABZ01073954.1</name>
</gene>
<evidence type="ECO:0000256" key="1">
    <source>
        <dbReference type="SAM" id="MobiDB-lite"/>
    </source>
</evidence>
<feature type="non-terminal residue" evidence="2">
    <location>
        <position position="88"/>
    </location>
</feature>